<evidence type="ECO:0000256" key="2">
    <source>
        <dbReference type="ARBA" id="ARBA00022692"/>
    </source>
</evidence>
<feature type="transmembrane region" description="Helical" evidence="5">
    <location>
        <begin position="233"/>
        <end position="254"/>
    </location>
</feature>
<keyword evidence="2 5" id="KW-0812">Transmembrane</keyword>
<dbReference type="Proteomes" id="UP000230638">
    <property type="component" value="Unassembled WGS sequence"/>
</dbReference>
<dbReference type="GO" id="GO:0008273">
    <property type="term" value="F:calcium, potassium:sodium antiporter activity"/>
    <property type="evidence" value="ECO:0007669"/>
    <property type="project" value="TreeGrafter"/>
</dbReference>
<feature type="transmembrane region" description="Helical" evidence="5">
    <location>
        <begin position="260"/>
        <end position="283"/>
    </location>
</feature>
<dbReference type="Pfam" id="PF01699">
    <property type="entry name" value="Na_Ca_ex"/>
    <property type="match status" value="2"/>
</dbReference>
<feature type="transmembrane region" description="Helical" evidence="5">
    <location>
        <begin position="74"/>
        <end position="93"/>
    </location>
</feature>
<dbReference type="GO" id="GO:0006874">
    <property type="term" value="P:intracellular calcium ion homeostasis"/>
    <property type="evidence" value="ECO:0007669"/>
    <property type="project" value="TreeGrafter"/>
</dbReference>
<evidence type="ECO:0000256" key="5">
    <source>
        <dbReference type="SAM" id="Phobius"/>
    </source>
</evidence>
<organism evidence="7 8">
    <name type="scientific">Candidatus Lloydbacteria bacterium CG22_combo_CG10-13_8_21_14_all_47_15</name>
    <dbReference type="NCBI Taxonomy" id="1974635"/>
    <lineage>
        <taxon>Bacteria</taxon>
        <taxon>Candidatus Lloydiibacteriota</taxon>
    </lineage>
</organism>
<feature type="transmembrane region" description="Helical" evidence="5">
    <location>
        <begin position="295"/>
        <end position="313"/>
    </location>
</feature>
<feature type="domain" description="Sodium/calcium exchanger membrane region" evidence="6">
    <location>
        <begin position="170"/>
        <end position="307"/>
    </location>
</feature>
<feature type="transmembrane region" description="Helical" evidence="5">
    <location>
        <begin position="167"/>
        <end position="186"/>
    </location>
</feature>
<reference evidence="7 8" key="1">
    <citation type="submission" date="2017-09" db="EMBL/GenBank/DDBJ databases">
        <title>Depth-based differentiation of microbial function through sediment-hosted aquifers and enrichment of novel symbionts in the deep terrestrial subsurface.</title>
        <authorList>
            <person name="Probst A.J."/>
            <person name="Ladd B."/>
            <person name="Jarett J.K."/>
            <person name="Geller-Mcgrath D.E."/>
            <person name="Sieber C.M."/>
            <person name="Emerson J.B."/>
            <person name="Anantharaman K."/>
            <person name="Thomas B.C."/>
            <person name="Malmstrom R."/>
            <person name="Stieglmeier M."/>
            <person name="Klingl A."/>
            <person name="Woyke T."/>
            <person name="Ryan C.M."/>
            <person name="Banfield J.F."/>
        </authorList>
    </citation>
    <scope>NUCLEOTIDE SEQUENCE [LARGE SCALE GENOMIC DNA]</scope>
    <source>
        <strain evidence="7">CG22_combo_CG10-13_8_21_14_all_47_15</strain>
    </source>
</reference>
<keyword evidence="3 5" id="KW-1133">Transmembrane helix</keyword>
<comment type="subcellular location">
    <subcellularLocation>
        <location evidence="1">Membrane</location>
        <topology evidence="1">Multi-pass membrane protein</topology>
    </subcellularLocation>
</comment>
<name>A0A2H0CUE1_9BACT</name>
<dbReference type="PANTHER" id="PTHR10846">
    <property type="entry name" value="SODIUM/POTASSIUM/CALCIUM EXCHANGER"/>
    <property type="match status" value="1"/>
</dbReference>
<feature type="domain" description="Sodium/calcium exchanger membrane region" evidence="6">
    <location>
        <begin position="5"/>
        <end position="144"/>
    </location>
</feature>
<proteinExistence type="predicted"/>
<protein>
    <recommendedName>
        <fullName evidence="6">Sodium/calcium exchanger membrane region domain-containing protein</fullName>
    </recommendedName>
</protein>
<evidence type="ECO:0000313" key="7">
    <source>
        <dbReference type="EMBL" id="PIP73527.1"/>
    </source>
</evidence>
<evidence type="ECO:0000256" key="3">
    <source>
        <dbReference type="ARBA" id="ARBA00022989"/>
    </source>
</evidence>
<dbReference type="EMBL" id="PCTL01000018">
    <property type="protein sequence ID" value="PIP73527.1"/>
    <property type="molecule type" value="Genomic_DNA"/>
</dbReference>
<dbReference type="PANTHER" id="PTHR10846:SF8">
    <property type="entry name" value="INNER MEMBRANE PROTEIN YRBG"/>
    <property type="match status" value="1"/>
</dbReference>
<evidence type="ECO:0000256" key="1">
    <source>
        <dbReference type="ARBA" id="ARBA00004141"/>
    </source>
</evidence>
<comment type="caution">
    <text evidence="7">The sequence shown here is derived from an EMBL/GenBank/DDBJ whole genome shotgun (WGS) entry which is preliminary data.</text>
</comment>
<feature type="transmembrane region" description="Helical" evidence="5">
    <location>
        <begin position="6"/>
        <end position="27"/>
    </location>
</feature>
<accession>A0A2H0CUE1</accession>
<evidence type="ECO:0000259" key="6">
    <source>
        <dbReference type="Pfam" id="PF01699"/>
    </source>
</evidence>
<dbReference type="InterPro" id="IPR044880">
    <property type="entry name" value="NCX_ion-bd_dom_sf"/>
</dbReference>
<feature type="transmembrane region" description="Helical" evidence="5">
    <location>
        <begin position="130"/>
        <end position="146"/>
    </location>
</feature>
<feature type="transmembrane region" description="Helical" evidence="5">
    <location>
        <begin position="198"/>
        <end position="221"/>
    </location>
</feature>
<dbReference type="GO" id="GO:0005262">
    <property type="term" value="F:calcium channel activity"/>
    <property type="evidence" value="ECO:0007669"/>
    <property type="project" value="TreeGrafter"/>
</dbReference>
<dbReference type="GO" id="GO:0005886">
    <property type="term" value="C:plasma membrane"/>
    <property type="evidence" value="ECO:0007669"/>
    <property type="project" value="TreeGrafter"/>
</dbReference>
<evidence type="ECO:0000313" key="8">
    <source>
        <dbReference type="Proteomes" id="UP000230638"/>
    </source>
</evidence>
<gene>
    <name evidence="7" type="ORF">COW88_01600</name>
</gene>
<feature type="transmembrane region" description="Helical" evidence="5">
    <location>
        <begin position="39"/>
        <end position="62"/>
    </location>
</feature>
<keyword evidence="4 5" id="KW-0472">Membrane</keyword>
<dbReference type="AlphaFoldDB" id="A0A2H0CUE1"/>
<feature type="transmembrane region" description="Helical" evidence="5">
    <location>
        <begin position="105"/>
        <end position="124"/>
    </location>
</feature>
<dbReference type="InterPro" id="IPR004837">
    <property type="entry name" value="NaCa_Exmemb"/>
</dbReference>
<dbReference type="InterPro" id="IPR004481">
    <property type="entry name" value="K/Na/Ca-exchanger"/>
</dbReference>
<sequence>MPFFLTLFVISFVLISWAGSSLVRSLAALSRLFGLSEYLISFLFMSFVTSLPELFIGISSALQHVPQISFGDTFGASIIKLSFIIGIVALFTGKIAVESKISKKNFFLISLLAFMPFLLLSDGVLSRGDGILLILLFVIYLTRLFREKEYFTKQTWNHNNTPGILKHIRAFFVGSAALIVGAYALILSSKFLAEFLEMSAVFFGLLIVAVGTTLPEIMFGFRAARLKHTSMMLGNALGSIAFNATVVIGIVALIEPITISINGHLIVAALFLFIVLVLFNIFAYTRAAISRAEGLMLLCIYLAFILTELFIFSF</sequence>
<evidence type="ECO:0000256" key="4">
    <source>
        <dbReference type="ARBA" id="ARBA00023136"/>
    </source>
</evidence>
<dbReference type="Gene3D" id="1.20.1420.30">
    <property type="entry name" value="NCX, central ion-binding region"/>
    <property type="match status" value="1"/>
</dbReference>